<dbReference type="Gene3D" id="2.40.260.10">
    <property type="entry name" value="Sortase"/>
    <property type="match status" value="1"/>
</dbReference>
<organism evidence="3 4">
    <name type="scientific">Friedmanniella luteola</name>
    <dbReference type="NCBI Taxonomy" id="546871"/>
    <lineage>
        <taxon>Bacteria</taxon>
        <taxon>Bacillati</taxon>
        <taxon>Actinomycetota</taxon>
        <taxon>Actinomycetes</taxon>
        <taxon>Propionibacteriales</taxon>
        <taxon>Nocardioidaceae</taxon>
        <taxon>Friedmanniella</taxon>
    </lineage>
</organism>
<protein>
    <submittedName>
        <fullName evidence="3">Sortase family protein</fullName>
    </submittedName>
</protein>
<dbReference type="InterPro" id="IPR023365">
    <property type="entry name" value="Sortase_dom-sf"/>
</dbReference>
<dbReference type="InterPro" id="IPR042003">
    <property type="entry name" value="Sortase_E"/>
</dbReference>
<sequence length="233" mass="24359">MLALLVPVCAVAPWAISWQAPVANPSADPSAVIKQAVAAQGPKKRVPVAPSAAVVAALSKELADPAGQGYDKPVSSKQAAAVRTTPGRYQTVGRIQIPRIGLDVAYGEGVHESVLERGPGHWPGTALPGGAGTAVLSGHRNTHTAPFKELDMLRPGDKIRVSVGKGKPTTFRVLDTTIVPEAKYPAFVLKPAKDPASRNLTVFACHPEGHPIFRIVVRASTTGPVKKSDEGGR</sequence>
<evidence type="ECO:0000313" key="3">
    <source>
        <dbReference type="EMBL" id="SDS36041.1"/>
    </source>
</evidence>
<reference evidence="3 4" key="1">
    <citation type="submission" date="2016-10" db="EMBL/GenBank/DDBJ databases">
        <authorList>
            <person name="de Groot N.N."/>
        </authorList>
    </citation>
    <scope>NUCLEOTIDE SEQUENCE [LARGE SCALE GENOMIC DNA]</scope>
    <source>
        <strain evidence="3 4">DSM 21741</strain>
    </source>
</reference>
<dbReference type="AlphaFoldDB" id="A0A1H1RJX1"/>
<dbReference type="Pfam" id="PF04203">
    <property type="entry name" value="Sortase"/>
    <property type="match status" value="1"/>
</dbReference>
<dbReference type="Proteomes" id="UP000199092">
    <property type="component" value="Chromosome I"/>
</dbReference>
<dbReference type="RefSeq" id="WP_157720345.1">
    <property type="nucleotide sequence ID" value="NZ_LT629749.1"/>
</dbReference>
<dbReference type="InterPro" id="IPR005754">
    <property type="entry name" value="Sortase"/>
</dbReference>
<feature type="active site" description="Acyl-thioester intermediate" evidence="2">
    <location>
        <position position="205"/>
    </location>
</feature>
<keyword evidence="4" id="KW-1185">Reference proteome</keyword>
<evidence type="ECO:0000256" key="2">
    <source>
        <dbReference type="PIRSR" id="PIRSR605754-1"/>
    </source>
</evidence>
<feature type="active site" description="Proton donor/acceptor" evidence="2">
    <location>
        <position position="139"/>
    </location>
</feature>
<dbReference type="SUPFAM" id="SSF63817">
    <property type="entry name" value="Sortase"/>
    <property type="match status" value="1"/>
</dbReference>
<evidence type="ECO:0000256" key="1">
    <source>
        <dbReference type="ARBA" id="ARBA00022801"/>
    </source>
</evidence>
<proteinExistence type="predicted"/>
<dbReference type="STRING" id="546871.SAMN04488543_1578"/>
<evidence type="ECO:0000313" key="4">
    <source>
        <dbReference type="Proteomes" id="UP000199092"/>
    </source>
</evidence>
<keyword evidence="1" id="KW-0378">Hydrolase</keyword>
<name>A0A1H1RJX1_9ACTN</name>
<dbReference type="CDD" id="cd05830">
    <property type="entry name" value="Sortase_E"/>
    <property type="match status" value="1"/>
</dbReference>
<dbReference type="NCBIfam" id="TIGR01076">
    <property type="entry name" value="sortase_fam"/>
    <property type="match status" value="1"/>
</dbReference>
<gene>
    <name evidence="3" type="ORF">SAMN04488543_1578</name>
</gene>
<accession>A0A1H1RJX1</accession>
<dbReference type="GO" id="GO:0016787">
    <property type="term" value="F:hydrolase activity"/>
    <property type="evidence" value="ECO:0007669"/>
    <property type="project" value="UniProtKB-KW"/>
</dbReference>
<dbReference type="OrthoDB" id="5242161at2"/>
<dbReference type="EMBL" id="LT629749">
    <property type="protein sequence ID" value="SDS36041.1"/>
    <property type="molecule type" value="Genomic_DNA"/>
</dbReference>